<keyword evidence="1" id="KW-0732">Signal</keyword>
<feature type="signal peptide" evidence="1">
    <location>
        <begin position="1"/>
        <end position="24"/>
    </location>
</feature>
<accession>A0A285MSN0</accession>
<evidence type="ECO:0008006" key="4">
    <source>
        <dbReference type="Google" id="ProtNLM"/>
    </source>
</evidence>
<dbReference type="Proteomes" id="UP000219048">
    <property type="component" value="Unassembled WGS sequence"/>
</dbReference>
<keyword evidence="3" id="KW-1185">Reference proteome</keyword>
<evidence type="ECO:0000256" key="1">
    <source>
        <dbReference type="SAM" id="SignalP"/>
    </source>
</evidence>
<feature type="chain" id="PRO_5012899579" description="Carboxypeptidase regulatory-like domain-containing protein" evidence="1">
    <location>
        <begin position="25"/>
        <end position="733"/>
    </location>
</feature>
<dbReference type="OrthoDB" id="979423at2"/>
<dbReference type="AlphaFoldDB" id="A0A285MSN0"/>
<reference evidence="3" key="1">
    <citation type="submission" date="2017-09" db="EMBL/GenBank/DDBJ databases">
        <authorList>
            <person name="Varghese N."/>
            <person name="Submissions S."/>
        </authorList>
    </citation>
    <scope>NUCLEOTIDE SEQUENCE [LARGE SCALE GENOMIC DNA]</scope>
    <source>
        <strain evidence="3">DSM 25885</strain>
    </source>
</reference>
<evidence type="ECO:0000313" key="2">
    <source>
        <dbReference type="EMBL" id="SNZ00128.1"/>
    </source>
</evidence>
<organism evidence="2 3">
    <name type="scientific">Flagellimonas pacifica</name>
    <dbReference type="NCBI Taxonomy" id="1247520"/>
    <lineage>
        <taxon>Bacteria</taxon>
        <taxon>Pseudomonadati</taxon>
        <taxon>Bacteroidota</taxon>
        <taxon>Flavobacteriia</taxon>
        <taxon>Flavobacteriales</taxon>
        <taxon>Flavobacteriaceae</taxon>
        <taxon>Flagellimonas</taxon>
    </lineage>
</organism>
<protein>
    <recommendedName>
        <fullName evidence="4">Carboxypeptidase regulatory-like domain-containing protein</fullName>
    </recommendedName>
</protein>
<name>A0A285MSN0_9FLAO</name>
<evidence type="ECO:0000313" key="3">
    <source>
        <dbReference type="Proteomes" id="UP000219048"/>
    </source>
</evidence>
<gene>
    <name evidence="2" type="ORF">SAMN06265377_1945</name>
</gene>
<dbReference type="EMBL" id="OBEH01000002">
    <property type="protein sequence ID" value="SNZ00128.1"/>
    <property type="molecule type" value="Genomic_DNA"/>
</dbReference>
<sequence>MKNIKKLLVALIVPIGLVSTGFLATSCKDDLTEEDILNLGTEADELAKTKAVEALNAAGQMVSFQIKIVDTKGKPVDGLNVSMVAASEGGVADDQALVTDASGAVFFDRVAIGGNTVSISGENIVDALVSLDFGPIRQGIHYQMINGEVVPTPVTESAVLTVLGSGTSTATVKGIATIETDLTNDTKEVPQDITIAANLKGELVQATSVDNMQYILTSESIGSATVDNATGAYTIAVPAGVAFDLVVPEVQANQRVAINGLDDKDLAQPEYRDILTSFGYNDQADEIPTVPGARILFDAPKGAGEGFSLALSEVGRSLPGISFSASTPQLAGLSFVAQFLDYGSGYVASPKVTITDPTGSDAYARAELTINSITAATLTAAGTGYDADEFYDFDFEIDYLDEDDGSVQTFTDYGFGDNMISVTTDENGEFTQAAFDEALVTAIGNFFTNPITITNYDIVEMRIIQNDNAGADAVYTVTAADSKISEIQIIEGGSEYTNPTFTIPGAELAVHGFGTRWEYTVDNSNVTTPYTVLPQSIEFQYEEVTVGGGSEAALNESMDGFRIDDSGNVQFKDVLVTEKTTSFYAEATPKVIIKEPKNIAASRYINASSINKDGQITSIDEESDHLMDFVENDGRGYDDVFGASIRPAIEGAPGSGAAVEVVDGTFLASGEYTWGGNLDITNQGSGYLQNLNVQGATSDFSVSGSIFNITLEEGATRIVNISYGTGDKHENVH</sequence>
<proteinExistence type="predicted"/>
<dbReference type="RefSeq" id="WP_097045565.1">
    <property type="nucleotide sequence ID" value="NZ_OBEH01000002.1"/>
</dbReference>
<dbReference type="PROSITE" id="PS51257">
    <property type="entry name" value="PROKAR_LIPOPROTEIN"/>
    <property type="match status" value="1"/>
</dbReference>